<proteinExistence type="predicted"/>
<dbReference type="Gene3D" id="3.60.21.10">
    <property type="match status" value="1"/>
</dbReference>
<dbReference type="Proteomes" id="UP000287188">
    <property type="component" value="Unassembled WGS sequence"/>
</dbReference>
<dbReference type="InterPro" id="IPR029052">
    <property type="entry name" value="Metallo-depent_PP-like"/>
</dbReference>
<dbReference type="RefSeq" id="WP_126550318.1">
    <property type="nucleotide sequence ID" value="NZ_BIFS01000001.1"/>
</dbReference>
<dbReference type="AlphaFoldDB" id="A0A402AI89"/>
<dbReference type="EMBL" id="BIFS01000001">
    <property type="protein sequence ID" value="GCE18773.1"/>
    <property type="molecule type" value="Genomic_DNA"/>
</dbReference>
<reference evidence="4" key="1">
    <citation type="submission" date="2018-12" db="EMBL/GenBank/DDBJ databases">
        <title>Tengunoibacter tsumagoiensis gen. nov., sp. nov., Dictyobacter kobayashii sp. nov., D. alpinus sp. nov., and D. joshuensis sp. nov. and description of Dictyobacteraceae fam. nov. within the order Ktedonobacterales isolated from Tengu-no-mugimeshi.</title>
        <authorList>
            <person name="Wang C.M."/>
            <person name="Zheng Y."/>
            <person name="Sakai Y."/>
            <person name="Toyoda A."/>
            <person name="Minakuchi Y."/>
            <person name="Abe K."/>
            <person name="Yokota A."/>
            <person name="Yabe S."/>
        </authorList>
    </citation>
    <scope>NUCLEOTIDE SEQUENCE [LARGE SCALE GENOMIC DNA]</scope>
    <source>
        <strain evidence="4">Uno11</strain>
    </source>
</reference>
<evidence type="ECO:0000259" key="2">
    <source>
        <dbReference type="Pfam" id="PF00149"/>
    </source>
</evidence>
<evidence type="ECO:0000256" key="1">
    <source>
        <dbReference type="SAM" id="MobiDB-lite"/>
    </source>
</evidence>
<comment type="caution">
    <text evidence="3">The sequence shown here is derived from an EMBL/GenBank/DDBJ whole genome shotgun (WGS) entry which is preliminary data.</text>
</comment>
<dbReference type="SUPFAM" id="SSF56300">
    <property type="entry name" value="Metallo-dependent phosphatases"/>
    <property type="match status" value="1"/>
</dbReference>
<feature type="compositionally biased region" description="Polar residues" evidence="1">
    <location>
        <begin position="12"/>
        <end position="22"/>
    </location>
</feature>
<evidence type="ECO:0000313" key="4">
    <source>
        <dbReference type="Proteomes" id="UP000287188"/>
    </source>
</evidence>
<gene>
    <name evidence="3" type="ORF">KDK_25730</name>
</gene>
<accession>A0A402AI89</accession>
<dbReference type="PANTHER" id="PTHR30337:SF0">
    <property type="entry name" value="NUCLEASE SBCCD SUBUNIT D"/>
    <property type="match status" value="1"/>
</dbReference>
<evidence type="ECO:0000313" key="3">
    <source>
        <dbReference type="EMBL" id="GCE18773.1"/>
    </source>
</evidence>
<dbReference type="GO" id="GO:0016787">
    <property type="term" value="F:hydrolase activity"/>
    <property type="evidence" value="ECO:0007669"/>
    <property type="project" value="InterPro"/>
</dbReference>
<feature type="compositionally biased region" description="Basic and acidic residues" evidence="1">
    <location>
        <begin position="1"/>
        <end position="11"/>
    </location>
</feature>
<feature type="domain" description="Calcineurin-like phosphoesterase" evidence="2">
    <location>
        <begin position="27"/>
        <end position="125"/>
    </location>
</feature>
<protein>
    <submittedName>
        <fullName evidence="3">Nuclease</fullName>
    </submittedName>
</protein>
<dbReference type="OrthoDB" id="148250at2"/>
<feature type="region of interest" description="Disordered" evidence="1">
    <location>
        <begin position="1"/>
        <end position="22"/>
    </location>
</feature>
<organism evidence="3 4">
    <name type="scientific">Dictyobacter kobayashii</name>
    <dbReference type="NCBI Taxonomy" id="2014872"/>
    <lineage>
        <taxon>Bacteria</taxon>
        <taxon>Bacillati</taxon>
        <taxon>Chloroflexota</taxon>
        <taxon>Ktedonobacteria</taxon>
        <taxon>Ktedonobacterales</taxon>
        <taxon>Dictyobacteraceae</taxon>
        <taxon>Dictyobacter</taxon>
    </lineage>
</organism>
<name>A0A402AI89_9CHLR</name>
<keyword evidence="4" id="KW-1185">Reference proteome</keyword>
<dbReference type="PANTHER" id="PTHR30337">
    <property type="entry name" value="COMPONENT OF ATP-DEPENDENT DSDNA EXONUCLEASE"/>
    <property type="match status" value="1"/>
</dbReference>
<dbReference type="Pfam" id="PF00149">
    <property type="entry name" value="Metallophos"/>
    <property type="match status" value="1"/>
</dbReference>
<dbReference type="InterPro" id="IPR004843">
    <property type="entry name" value="Calcineurin-like_PHP"/>
</dbReference>
<sequence>MGDDILKHDLASDSNPENQQQREGVITVVLTADNHLGYTGFGQHPRKREERQQRLRHAFQQATDFAIVQGVDLFIQAGDLFDTTVPDERDRSFVAERLAQLKQAGVQAFALGGVHDTPTSAQSLLGDTTPAPQMSYARLGALQYLSPTHKNASQQLEPVMVDVRGTTVGICGLGVLAGQVGDPMADLQVQLEIERADIPLLVLHAPIEGLTVGSSLLDTRAAVAQNSIRKQSFFSYILAGYHHNHSQLQIGQTAVIVAGATQYIDFSTPDQAPGFVFLGLAADGVRWCNHISVDALSMHSLAISTEELWPADSTSSPTDIMLERLRPLCKDDAMILLRLHGELTRSAYHQLDLNQIRRYGEEHCFALAIDDSALSVSNEELPVSLEAGERLSLQEELSSLADDWIASSTDEAEQRALNFTKEELLLAIDELKSRQ</sequence>
<dbReference type="InterPro" id="IPR050535">
    <property type="entry name" value="DNA_Repair-Maintenance_Comp"/>
</dbReference>